<name>A0A0G1PF65_9BACT</name>
<gene>
    <name evidence="1" type="ORF">UX06_C0028G0007</name>
</gene>
<proteinExistence type="predicted"/>
<evidence type="ECO:0000313" key="1">
    <source>
        <dbReference type="EMBL" id="KKU04063.1"/>
    </source>
</evidence>
<comment type="caution">
    <text evidence="1">The sequence shown here is derived from an EMBL/GenBank/DDBJ whole genome shotgun (WGS) entry which is preliminary data.</text>
</comment>
<protein>
    <submittedName>
        <fullName evidence="1">Uncharacterized protein</fullName>
    </submittedName>
</protein>
<reference evidence="1 2" key="1">
    <citation type="journal article" date="2015" name="Nature">
        <title>rRNA introns, odd ribosomes, and small enigmatic genomes across a large radiation of phyla.</title>
        <authorList>
            <person name="Brown C.T."/>
            <person name="Hug L.A."/>
            <person name="Thomas B.C."/>
            <person name="Sharon I."/>
            <person name="Castelle C.J."/>
            <person name="Singh A."/>
            <person name="Wilkins M.J."/>
            <person name="Williams K.H."/>
            <person name="Banfield J.F."/>
        </authorList>
    </citation>
    <scope>NUCLEOTIDE SEQUENCE [LARGE SCALE GENOMIC DNA]</scope>
</reference>
<dbReference type="Proteomes" id="UP000034696">
    <property type="component" value="Unassembled WGS sequence"/>
</dbReference>
<dbReference type="AlphaFoldDB" id="A0A0G1PF65"/>
<sequence length="70" mass="7878">MNPKLKGRVVKYNGGPFPIVTDGPRVTLLHNSRIVLRDTFDRCGVHMVRVSPVDKPELVTAVYVSEIKFN</sequence>
<accession>A0A0G1PF65</accession>
<dbReference type="EMBL" id="LCKT01000028">
    <property type="protein sequence ID" value="KKU04063.1"/>
    <property type="molecule type" value="Genomic_DNA"/>
</dbReference>
<evidence type="ECO:0000313" key="2">
    <source>
        <dbReference type="Proteomes" id="UP000034696"/>
    </source>
</evidence>
<organism evidence="1 2">
    <name type="scientific">Candidatus Giovannonibacteria bacterium GW2011_GWA2_45_21</name>
    <dbReference type="NCBI Taxonomy" id="1618649"/>
    <lineage>
        <taxon>Bacteria</taxon>
        <taxon>Candidatus Giovannoniibacteriota</taxon>
    </lineage>
</organism>